<dbReference type="InterPro" id="IPR038081">
    <property type="entry name" value="CalX-like_sf"/>
</dbReference>
<proteinExistence type="predicted"/>
<feature type="compositionally biased region" description="Low complexity" evidence="1">
    <location>
        <begin position="791"/>
        <end position="808"/>
    </location>
</feature>
<dbReference type="SMART" id="SM00089">
    <property type="entry name" value="PKD"/>
    <property type="match status" value="1"/>
</dbReference>
<dbReference type="InterPro" id="IPR000601">
    <property type="entry name" value="PKD_dom"/>
</dbReference>
<organism evidence="3 4">
    <name type="scientific">Candidatus Magasanikbacteria bacterium CG_4_10_14_0_2_um_filter_33_14</name>
    <dbReference type="NCBI Taxonomy" id="1974636"/>
    <lineage>
        <taxon>Bacteria</taxon>
        <taxon>Candidatus Magasanikiibacteriota</taxon>
    </lineage>
</organism>
<evidence type="ECO:0000313" key="3">
    <source>
        <dbReference type="EMBL" id="PIZ95942.1"/>
    </source>
</evidence>
<dbReference type="InterPro" id="IPR013783">
    <property type="entry name" value="Ig-like_fold"/>
</dbReference>
<dbReference type="SUPFAM" id="SSF49299">
    <property type="entry name" value="PKD domain"/>
    <property type="match status" value="1"/>
</dbReference>
<dbReference type="AlphaFoldDB" id="A0A2M7VAM3"/>
<feature type="compositionally biased region" description="Low complexity" evidence="1">
    <location>
        <begin position="670"/>
        <end position="685"/>
    </location>
</feature>
<accession>A0A2M7VAM3</accession>
<evidence type="ECO:0000256" key="1">
    <source>
        <dbReference type="SAM" id="MobiDB-lite"/>
    </source>
</evidence>
<feature type="domain" description="PKD" evidence="2">
    <location>
        <begin position="712"/>
        <end position="788"/>
    </location>
</feature>
<feature type="compositionally biased region" description="Polar residues" evidence="1">
    <location>
        <begin position="810"/>
        <end position="820"/>
    </location>
</feature>
<reference evidence="4" key="1">
    <citation type="submission" date="2017-09" db="EMBL/GenBank/DDBJ databases">
        <title>Depth-based differentiation of microbial function through sediment-hosted aquifers and enrichment of novel symbionts in the deep terrestrial subsurface.</title>
        <authorList>
            <person name="Probst A.J."/>
            <person name="Ladd B."/>
            <person name="Jarett J.K."/>
            <person name="Geller-Mcgrath D.E."/>
            <person name="Sieber C.M.K."/>
            <person name="Emerson J.B."/>
            <person name="Anantharaman K."/>
            <person name="Thomas B.C."/>
            <person name="Malmstrom R."/>
            <person name="Stieglmeier M."/>
            <person name="Klingl A."/>
            <person name="Woyke T."/>
            <person name="Ryan C.M."/>
            <person name="Banfield J.F."/>
        </authorList>
    </citation>
    <scope>NUCLEOTIDE SEQUENCE [LARGE SCALE GENOMIC DNA]</scope>
</reference>
<evidence type="ECO:0000313" key="4">
    <source>
        <dbReference type="Proteomes" id="UP000231453"/>
    </source>
</evidence>
<dbReference type="InterPro" id="IPR022409">
    <property type="entry name" value="PKD/Chitinase_dom"/>
</dbReference>
<dbReference type="EMBL" id="PFPL01000041">
    <property type="protein sequence ID" value="PIZ95942.1"/>
    <property type="molecule type" value="Genomic_DNA"/>
</dbReference>
<dbReference type="Gene3D" id="2.60.40.2030">
    <property type="match status" value="1"/>
</dbReference>
<gene>
    <name evidence="3" type="ORF">COX80_02805</name>
</gene>
<dbReference type="Pfam" id="PF18911">
    <property type="entry name" value="PKD_4"/>
    <property type="match status" value="1"/>
</dbReference>
<dbReference type="SUPFAM" id="SSF141072">
    <property type="entry name" value="CalX-like"/>
    <property type="match status" value="2"/>
</dbReference>
<feature type="region of interest" description="Disordered" evidence="1">
    <location>
        <begin position="665"/>
        <end position="698"/>
    </location>
</feature>
<sequence length="913" mass="97118">MKKRFFAKLGHFFLVSALLFNSFGVAFVHAMPSEIIGISVNTTTLTEGDTNPISLVTIQNTSSTPINLTFTMSGDAVRSTDGTGDYELYVGEGSPFGDAGTNVISVPASGSVTFPINIIDDIQHENPESFGLTFESASYDDENRTPVEGFSSRGAINFIINDNDIVAPVFTSGSAIFTENAGNFGGGTASFTNNDSNTLDFHFEISGNASITDYVVSTTSQIVGSEITYIENSVELDNGTGIIKNVGANEKRRFLFQPIDDTDVEEEETVIITLTYATDSEGKIYDFADISHTTIIQDNDTVTAISNFGFETATSSVTEGNEGTSTTTIRLVADQVQTEDRSIWVKILDTSTATSTDDYTQATDVTNRFIVTMTSGTDYVDFDFIINGDITVETDETVDFVASAFSSETNFEADSNNSVHTLTILNDDESAGGTTNSAPTSIGEGIPDMKVVMGYGGMISSTTLASYFTDVDGDSLTFTATSSDPANIITMMDNGDLVILSTNDNVTNVEVIVTVDDGNGGVFEDTFVVSIIGNEVSFDMSSVEVNEDDGTYTVNLHSLKPAKDSGAGAPEGEIGNSTVIAYFQVNETSTATEDVDYAISADISNSEFAKLYVVEIPINSATTSFDITINDDSDIESLESISLFLVQGENTAYVNSDADTFVLNIDDNDSSTTPDDTTNPPTNTSSGGGSTLLSNTAPQAGLTTGQEVTIEVNKEITFDASGSSDAENNIVFYFWNFGDGSDEVYYTEPTTTHTYTEVGIYTLTTKVKDSYGEENSAEVIVHVVKGSSTPSTPENNGNTSENTNTETGITPENTTSTTPVEETGSTGTTNTETNTNNGSTNTENNTTEPNSGEEQNTTEENTENNNTPEETVSSTPENGDQNLPTWIKILFGSGALAAVAGAGLAINRVRKSV</sequence>
<dbReference type="Proteomes" id="UP000231453">
    <property type="component" value="Unassembled WGS sequence"/>
</dbReference>
<dbReference type="InterPro" id="IPR035986">
    <property type="entry name" value="PKD_dom_sf"/>
</dbReference>
<comment type="caution">
    <text evidence="3">The sequence shown here is derived from an EMBL/GenBank/DDBJ whole genome shotgun (WGS) entry which is preliminary data.</text>
</comment>
<dbReference type="PROSITE" id="PS50093">
    <property type="entry name" value="PKD"/>
    <property type="match status" value="1"/>
</dbReference>
<dbReference type="Gene3D" id="2.60.40.10">
    <property type="entry name" value="Immunoglobulins"/>
    <property type="match status" value="1"/>
</dbReference>
<evidence type="ECO:0000259" key="2">
    <source>
        <dbReference type="PROSITE" id="PS50093"/>
    </source>
</evidence>
<feature type="region of interest" description="Disordered" evidence="1">
    <location>
        <begin position="785"/>
        <end position="880"/>
    </location>
</feature>
<feature type="compositionally biased region" description="Low complexity" evidence="1">
    <location>
        <begin position="821"/>
        <end position="855"/>
    </location>
</feature>
<protein>
    <recommendedName>
        <fullName evidence="2">PKD domain-containing protein</fullName>
    </recommendedName>
</protein>
<name>A0A2M7VAM3_9BACT</name>